<feature type="coiled-coil region" evidence="1">
    <location>
        <begin position="40"/>
        <end position="74"/>
    </location>
</feature>
<protein>
    <submittedName>
        <fullName evidence="2">Uncharacterized protein</fullName>
    </submittedName>
</protein>
<proteinExistence type="predicted"/>
<dbReference type="OrthoDB" id="7471037at2"/>
<evidence type="ECO:0000313" key="2">
    <source>
        <dbReference type="EMBL" id="PVX29579.1"/>
    </source>
</evidence>
<dbReference type="RefSeq" id="WP_116469014.1">
    <property type="nucleotide sequence ID" value="NZ_QENQ01000001.1"/>
</dbReference>
<accession>A0A2U0SE02</accession>
<keyword evidence="3" id="KW-1185">Reference proteome</keyword>
<name>A0A2U0SE02_9SPHN</name>
<sequence length="183" mass="21102">MNELPFTTPIQFIALALALLAGWLLGMATSATGRRWREQYAQEQDRHQATQNELDAANARIRELEAAHMRLERSIADRSIAEHPVADPTPSRRETAMRSWFYGGTDLLCRIRGIDEHRERQLNQLGIQLFRDIENLPPEDELPLEERLGVPRGTIVDEQWREQAALLRSGRAEEHERRFGRVA</sequence>
<keyword evidence="1" id="KW-0175">Coiled coil</keyword>
<comment type="caution">
    <text evidence="2">The sequence shown here is derived from an EMBL/GenBank/DDBJ whole genome shotgun (WGS) entry which is preliminary data.</text>
</comment>
<reference evidence="2 3" key="1">
    <citation type="submission" date="2018-05" db="EMBL/GenBank/DDBJ databases">
        <title>Description of Sphingomonas pokkalii sp nov, isolated from the rhizosphere of saline tolerant pokkali rice and its draft genome analysis.</title>
        <authorList>
            <person name="Menon R."/>
            <person name="Kumari S."/>
            <person name="Rameshkumar N."/>
        </authorList>
    </citation>
    <scope>NUCLEOTIDE SEQUENCE [LARGE SCALE GENOMIC DNA]</scope>
    <source>
        <strain evidence="2 3">L3B27</strain>
    </source>
</reference>
<dbReference type="AlphaFoldDB" id="A0A2U0SE02"/>
<evidence type="ECO:0000256" key="1">
    <source>
        <dbReference type="SAM" id="Coils"/>
    </source>
</evidence>
<organism evidence="2 3">
    <name type="scientific">Sphingomonas pokkalii</name>
    <dbReference type="NCBI Taxonomy" id="2175090"/>
    <lineage>
        <taxon>Bacteria</taxon>
        <taxon>Pseudomonadati</taxon>
        <taxon>Pseudomonadota</taxon>
        <taxon>Alphaproteobacteria</taxon>
        <taxon>Sphingomonadales</taxon>
        <taxon>Sphingomonadaceae</taxon>
        <taxon>Sphingomonas</taxon>
    </lineage>
</organism>
<dbReference type="EMBL" id="QENQ01000001">
    <property type="protein sequence ID" value="PVX29579.1"/>
    <property type="molecule type" value="Genomic_DNA"/>
</dbReference>
<evidence type="ECO:0000313" key="3">
    <source>
        <dbReference type="Proteomes" id="UP000245890"/>
    </source>
</evidence>
<dbReference type="Proteomes" id="UP000245890">
    <property type="component" value="Unassembled WGS sequence"/>
</dbReference>
<gene>
    <name evidence="2" type="ORF">DD559_09815</name>
</gene>